<dbReference type="GO" id="GO:0003951">
    <property type="term" value="F:NAD+ kinase activity"/>
    <property type="evidence" value="ECO:0007669"/>
    <property type="project" value="InterPro"/>
</dbReference>
<name>A0A7J7GP18_CAMSI</name>
<reference evidence="1 2" key="2">
    <citation type="submission" date="2020-07" db="EMBL/GenBank/DDBJ databases">
        <title>Genome assembly of wild tea tree DASZ reveals pedigree and selection history of tea varieties.</title>
        <authorList>
            <person name="Zhang W."/>
        </authorList>
    </citation>
    <scope>NUCLEOTIDE SEQUENCE [LARGE SCALE GENOMIC DNA]</scope>
    <source>
        <strain evidence="2">cv. G240</strain>
        <tissue evidence="1">Leaf</tissue>
    </source>
</reference>
<keyword evidence="2" id="KW-1185">Reference proteome</keyword>
<dbReference type="GO" id="GO:0006741">
    <property type="term" value="P:NADP+ biosynthetic process"/>
    <property type="evidence" value="ECO:0007669"/>
    <property type="project" value="TreeGrafter"/>
</dbReference>
<dbReference type="EMBL" id="JACBKZ010000009">
    <property type="protein sequence ID" value="KAF5942440.1"/>
    <property type="molecule type" value="Genomic_DNA"/>
</dbReference>
<dbReference type="Gene3D" id="2.60.200.30">
    <property type="entry name" value="Probable inorganic polyphosphate/atp-NAD kinase, domain 2"/>
    <property type="match status" value="1"/>
</dbReference>
<accession>A0A7J7GP18</accession>
<organism evidence="1 2">
    <name type="scientific">Camellia sinensis</name>
    <name type="common">Tea plant</name>
    <name type="synonym">Thea sinensis</name>
    <dbReference type="NCBI Taxonomy" id="4442"/>
    <lineage>
        <taxon>Eukaryota</taxon>
        <taxon>Viridiplantae</taxon>
        <taxon>Streptophyta</taxon>
        <taxon>Embryophyta</taxon>
        <taxon>Tracheophyta</taxon>
        <taxon>Spermatophyta</taxon>
        <taxon>Magnoliopsida</taxon>
        <taxon>eudicotyledons</taxon>
        <taxon>Gunneridae</taxon>
        <taxon>Pentapetalae</taxon>
        <taxon>asterids</taxon>
        <taxon>Ericales</taxon>
        <taxon>Theaceae</taxon>
        <taxon>Camellia</taxon>
    </lineage>
</organism>
<evidence type="ECO:0000313" key="1">
    <source>
        <dbReference type="EMBL" id="KAF5942440.1"/>
    </source>
</evidence>
<dbReference type="Proteomes" id="UP000593564">
    <property type="component" value="Unassembled WGS sequence"/>
</dbReference>
<evidence type="ECO:0000313" key="2">
    <source>
        <dbReference type="Proteomes" id="UP000593564"/>
    </source>
</evidence>
<dbReference type="GO" id="GO:0019674">
    <property type="term" value="P:NAD+ metabolic process"/>
    <property type="evidence" value="ECO:0007669"/>
    <property type="project" value="InterPro"/>
</dbReference>
<dbReference type="PANTHER" id="PTHR20275:SF6">
    <property type="entry name" value="NAD KINASE 2, CHLOROPLASTIC"/>
    <property type="match status" value="1"/>
</dbReference>
<dbReference type="PANTHER" id="PTHR20275">
    <property type="entry name" value="NAD KINASE"/>
    <property type="match status" value="1"/>
</dbReference>
<gene>
    <name evidence="1" type="ORF">HYC85_020082</name>
</gene>
<protein>
    <submittedName>
        <fullName evidence="1">Uncharacterized protein</fullName>
    </submittedName>
</protein>
<comment type="caution">
    <text evidence="1">The sequence shown here is derived from an EMBL/GenBank/DDBJ whole genome shotgun (WGS) entry which is preliminary data.</text>
</comment>
<proteinExistence type="predicted"/>
<dbReference type="AlphaFoldDB" id="A0A7J7GP18"/>
<reference evidence="2" key="1">
    <citation type="journal article" date="2020" name="Nat. Commun.">
        <title>Genome assembly of wild tea tree DASZ reveals pedigree and selection history of tea varieties.</title>
        <authorList>
            <person name="Zhang W."/>
            <person name="Zhang Y."/>
            <person name="Qiu H."/>
            <person name="Guo Y."/>
            <person name="Wan H."/>
            <person name="Zhang X."/>
            <person name="Scossa F."/>
            <person name="Alseekh S."/>
            <person name="Zhang Q."/>
            <person name="Wang P."/>
            <person name="Xu L."/>
            <person name="Schmidt M.H."/>
            <person name="Jia X."/>
            <person name="Li D."/>
            <person name="Zhu A."/>
            <person name="Guo F."/>
            <person name="Chen W."/>
            <person name="Ni D."/>
            <person name="Usadel B."/>
            <person name="Fernie A.R."/>
            <person name="Wen W."/>
        </authorList>
    </citation>
    <scope>NUCLEOTIDE SEQUENCE [LARGE SCALE GENOMIC DNA]</scope>
    <source>
        <strain evidence="2">cv. G240</strain>
    </source>
</reference>
<sequence length="129" mass="14627">MEPQWISGVLAVYLLNYSSGAPSFRAELRYDFGYIAICKRIPEDARSNAWVSFDGKRRQQLSRGDSVRISMSQHPLPTLDSMLELERKTGSEGPLKPLRPDLYCGDETFDPPSSLQVLLFVTTLNCRKK</sequence>
<dbReference type="InterPro" id="IPR017437">
    <property type="entry name" value="ATP-NAD_kinase_PpnK-typ_C"/>
</dbReference>